<evidence type="ECO:0000313" key="12">
    <source>
        <dbReference type="Proteomes" id="UP000429523"/>
    </source>
</evidence>
<feature type="region of interest" description="Disordered" evidence="1">
    <location>
        <begin position="34"/>
        <end position="67"/>
    </location>
</feature>
<dbReference type="EMBL" id="QXGC01003017">
    <property type="protein sequence ID" value="KAE9179400.1"/>
    <property type="molecule type" value="Genomic_DNA"/>
</dbReference>
<protein>
    <submittedName>
        <fullName evidence="6">Uncharacterized protein</fullName>
    </submittedName>
</protein>
<evidence type="ECO:0000313" key="3">
    <source>
        <dbReference type="EMBL" id="KAE8992808.1"/>
    </source>
</evidence>
<evidence type="ECO:0000313" key="9">
    <source>
        <dbReference type="EMBL" id="KAE9210252.1"/>
    </source>
</evidence>
<dbReference type="OrthoDB" id="10323545at2759"/>
<feature type="compositionally biased region" description="Basic and acidic residues" evidence="1">
    <location>
        <begin position="49"/>
        <end position="58"/>
    </location>
</feature>
<evidence type="ECO:0000313" key="10">
    <source>
        <dbReference type="EMBL" id="KAE9294216.1"/>
    </source>
</evidence>
<evidence type="ECO:0000313" key="20">
    <source>
        <dbReference type="Proteomes" id="UP000486351"/>
    </source>
</evidence>
<evidence type="ECO:0000313" key="21">
    <source>
        <dbReference type="Proteomes" id="UP000488956"/>
    </source>
</evidence>
<dbReference type="EMBL" id="QXFY01002070">
    <property type="protein sequence ID" value="KAE9303633.1"/>
    <property type="molecule type" value="Genomic_DNA"/>
</dbReference>
<dbReference type="EMBL" id="QXGD01001267">
    <property type="protein sequence ID" value="KAE9210252.1"/>
    <property type="molecule type" value="Genomic_DNA"/>
</dbReference>
<dbReference type="Proteomes" id="UP000441208">
    <property type="component" value="Unassembled WGS sequence"/>
</dbReference>
<dbReference type="Proteomes" id="UP000440367">
    <property type="component" value="Unassembled WGS sequence"/>
</dbReference>
<evidence type="ECO:0000313" key="13">
    <source>
        <dbReference type="Proteomes" id="UP000433483"/>
    </source>
</evidence>
<evidence type="ECO:0000313" key="14">
    <source>
        <dbReference type="Proteomes" id="UP000437068"/>
    </source>
</evidence>
<gene>
    <name evidence="10" type="ORF">PF001_g17885</name>
    <name evidence="9" type="ORF">PF002_g18872</name>
    <name evidence="7" type="ORF">PF004_g25173</name>
    <name evidence="8" type="ORF">PF005_g18666</name>
    <name evidence="6" type="ORF">PF006_g17593</name>
    <name evidence="5" type="ORF">PF007_g18790</name>
    <name evidence="11" type="ORF">PF008_g22173</name>
    <name evidence="2" type="ORF">PF009_g17008</name>
    <name evidence="4" type="ORF">PF010_g21397</name>
    <name evidence="3" type="ORF">PF011_g17398</name>
</gene>
<dbReference type="EMBL" id="QXGE01001327">
    <property type="protein sequence ID" value="KAE9294216.1"/>
    <property type="molecule type" value="Genomic_DNA"/>
</dbReference>
<evidence type="ECO:0000313" key="15">
    <source>
        <dbReference type="Proteomes" id="UP000440367"/>
    </source>
</evidence>
<dbReference type="AlphaFoldDB" id="A0A6A3STK1"/>
<evidence type="ECO:0000313" key="19">
    <source>
        <dbReference type="Proteomes" id="UP000476176"/>
    </source>
</evidence>
<dbReference type="EMBL" id="QXFZ01001372">
    <property type="protein sequence ID" value="KAE9091668.1"/>
    <property type="molecule type" value="Genomic_DNA"/>
</dbReference>
<keyword evidence="13" id="KW-1185">Reference proteome</keyword>
<dbReference type="EMBL" id="QXFX01001926">
    <property type="protein sequence ID" value="KAE9082920.1"/>
    <property type="molecule type" value="Genomic_DNA"/>
</dbReference>
<evidence type="ECO:0000256" key="1">
    <source>
        <dbReference type="SAM" id="MobiDB-lite"/>
    </source>
</evidence>
<sequence length="67" mass="7115">MVVGRYCYSKTNTTDSTASIKAEKRDKLLSAEAATIQGTSGDGGQDESEGGRCRHDELPCMGQTLTS</sequence>
<dbReference type="EMBL" id="QXGA01001310">
    <property type="protein sequence ID" value="KAE9122685.1"/>
    <property type="molecule type" value="Genomic_DNA"/>
</dbReference>
<dbReference type="EMBL" id="QXGB01001373">
    <property type="protein sequence ID" value="KAE9191892.1"/>
    <property type="molecule type" value="Genomic_DNA"/>
</dbReference>
<reference evidence="12 13" key="1">
    <citation type="submission" date="2018-08" db="EMBL/GenBank/DDBJ databases">
        <title>Genomic investigation of the strawberry pathogen Phytophthora fragariae indicates pathogenicity is determined by transcriptional variation in three key races.</title>
        <authorList>
            <person name="Adams T.M."/>
            <person name="Armitage A.D."/>
            <person name="Sobczyk M.K."/>
            <person name="Bates H.J."/>
            <person name="Dunwell J.M."/>
            <person name="Nellist C.F."/>
            <person name="Harrison R.J."/>
        </authorList>
    </citation>
    <scope>NUCLEOTIDE SEQUENCE [LARGE SCALE GENOMIC DNA]</scope>
    <source>
        <strain evidence="10 14">A4</strain>
        <strain evidence="9 15">BC-1</strain>
        <strain evidence="7 19">BC-23</strain>
        <strain evidence="8 13">NOV-27</strain>
        <strain evidence="6 16">NOV-5</strain>
        <strain evidence="5 17">NOV-71</strain>
        <strain evidence="11 20">NOV-77</strain>
        <strain evidence="2 12">NOV-9</strain>
        <strain evidence="4 21">ONT-3</strain>
        <strain evidence="3 18">SCRP245</strain>
    </source>
</reference>
<dbReference type="EMBL" id="QXFW01001313">
    <property type="protein sequence ID" value="KAE8992808.1"/>
    <property type="molecule type" value="Genomic_DNA"/>
</dbReference>
<evidence type="ECO:0000313" key="5">
    <source>
        <dbReference type="EMBL" id="KAE9091668.1"/>
    </source>
</evidence>
<dbReference type="Proteomes" id="UP000433483">
    <property type="component" value="Unassembled WGS sequence"/>
</dbReference>
<organism evidence="6 16">
    <name type="scientific">Phytophthora fragariae</name>
    <dbReference type="NCBI Taxonomy" id="53985"/>
    <lineage>
        <taxon>Eukaryota</taxon>
        <taxon>Sar</taxon>
        <taxon>Stramenopiles</taxon>
        <taxon>Oomycota</taxon>
        <taxon>Peronosporomycetes</taxon>
        <taxon>Peronosporales</taxon>
        <taxon>Peronosporaceae</taxon>
        <taxon>Phytophthora</taxon>
    </lineage>
</organism>
<evidence type="ECO:0000313" key="17">
    <source>
        <dbReference type="Proteomes" id="UP000441208"/>
    </source>
</evidence>
<dbReference type="Proteomes" id="UP000486351">
    <property type="component" value="Unassembled WGS sequence"/>
</dbReference>
<dbReference type="Proteomes" id="UP000488956">
    <property type="component" value="Unassembled WGS sequence"/>
</dbReference>
<evidence type="ECO:0000313" key="11">
    <source>
        <dbReference type="EMBL" id="KAE9303633.1"/>
    </source>
</evidence>
<accession>A0A6A3STK1</accession>
<dbReference type="Proteomes" id="UP000437068">
    <property type="component" value="Unassembled WGS sequence"/>
</dbReference>
<evidence type="ECO:0000313" key="4">
    <source>
        <dbReference type="EMBL" id="KAE9082920.1"/>
    </source>
</evidence>
<evidence type="ECO:0000313" key="2">
    <source>
        <dbReference type="EMBL" id="KAE8932971.1"/>
    </source>
</evidence>
<proteinExistence type="predicted"/>
<dbReference type="Proteomes" id="UP000476176">
    <property type="component" value="Unassembled WGS sequence"/>
</dbReference>
<name>A0A6A3STK1_9STRA</name>
<evidence type="ECO:0000313" key="6">
    <source>
        <dbReference type="EMBL" id="KAE9122685.1"/>
    </source>
</evidence>
<evidence type="ECO:0000313" key="18">
    <source>
        <dbReference type="Proteomes" id="UP000460718"/>
    </source>
</evidence>
<comment type="caution">
    <text evidence="6">The sequence shown here is derived from an EMBL/GenBank/DDBJ whole genome shotgun (WGS) entry which is preliminary data.</text>
</comment>
<evidence type="ECO:0000313" key="8">
    <source>
        <dbReference type="EMBL" id="KAE9191892.1"/>
    </source>
</evidence>
<dbReference type="Proteomes" id="UP000429523">
    <property type="component" value="Unassembled WGS sequence"/>
</dbReference>
<dbReference type="Proteomes" id="UP000440732">
    <property type="component" value="Unassembled WGS sequence"/>
</dbReference>
<evidence type="ECO:0000313" key="7">
    <source>
        <dbReference type="EMBL" id="KAE9179400.1"/>
    </source>
</evidence>
<evidence type="ECO:0000313" key="16">
    <source>
        <dbReference type="Proteomes" id="UP000440732"/>
    </source>
</evidence>
<dbReference type="Proteomes" id="UP000460718">
    <property type="component" value="Unassembled WGS sequence"/>
</dbReference>
<dbReference type="EMBL" id="QXGF01001061">
    <property type="protein sequence ID" value="KAE8932971.1"/>
    <property type="molecule type" value="Genomic_DNA"/>
</dbReference>